<comment type="caution">
    <text evidence="3">The sequence shown here is derived from an EMBL/GenBank/DDBJ whole genome shotgun (WGS) entry which is preliminary data.</text>
</comment>
<dbReference type="OrthoDB" id="3554837at2759"/>
<feature type="domain" description="PD-(D/E)XK nuclease-like" evidence="2">
    <location>
        <begin position="462"/>
        <end position="610"/>
    </location>
</feature>
<organism evidence="3 4">
    <name type="scientific">Cudoniella acicularis</name>
    <dbReference type="NCBI Taxonomy" id="354080"/>
    <lineage>
        <taxon>Eukaryota</taxon>
        <taxon>Fungi</taxon>
        <taxon>Dikarya</taxon>
        <taxon>Ascomycota</taxon>
        <taxon>Pezizomycotina</taxon>
        <taxon>Leotiomycetes</taxon>
        <taxon>Helotiales</taxon>
        <taxon>Tricladiaceae</taxon>
        <taxon>Cudoniella</taxon>
    </lineage>
</organism>
<evidence type="ECO:0000313" key="4">
    <source>
        <dbReference type="Proteomes" id="UP000566819"/>
    </source>
</evidence>
<dbReference type="InterPro" id="IPR046797">
    <property type="entry name" value="PDDEXK_12"/>
</dbReference>
<evidence type="ECO:0000313" key="3">
    <source>
        <dbReference type="EMBL" id="KAF4627925.1"/>
    </source>
</evidence>
<dbReference type="Pfam" id="PF20516">
    <property type="entry name" value="PDDEXK_12"/>
    <property type="match status" value="1"/>
</dbReference>
<sequence>MWSNLARMICIRPAPLQPILEVMENYSALAELEVYIGVFGSRLPDNTDESFTCNGVDGVFVCLQYFFEEVVVEALVVRIEGWVDVEPLIDFHCVYLVEWQVGLSKAVNLSKRGVWPHRLTGRGSAFTSNSEASCRSLSNGVFINSSKYFDWNDPEQGKDSTNTNEKKLRLLCRQQMAQTDDSMASVNTLHNDERNSFEDYKVKVWLDNQPTRTSTAIEPATEPEVSPLTRKSSPTHKRKRDDSDHTQAADRRRSPLRETTMNSPPAKHAESDPPKRIKRGSKLPIQEQGPRRISPRKNEPTSSQLVDGEPAEAGYSRALQREEITLLPRRGTKSNSSTQSRSSSPVKTIYDLAMAEPPITFFEANSKKTQPPAAVSQLYKKVLDVSDGFNLLPESLRDSIIAYCEEFETRIPRDEYFKKSSDPPRKPTQEELHTWEAVKRIRENATRCSEDGDSEAGWGEMMVDYSMILLPDDKMHQAILQVLRDLPEEDQNVNQTRSAPVKYRPITVNIEVKLPGQGKNDAMVQLAVWAAAQLEKLNALSGALAPIGIPLVSVEGHDWRLYNTYQKEDSEVVRRVWGNDLFGDSSSTLGIYKVIAAIQILAEWSHTEYRAWFEKDVLKLLAEI</sequence>
<name>A0A8H4RFH8_9HELO</name>
<reference evidence="3 4" key="1">
    <citation type="submission" date="2020-03" db="EMBL/GenBank/DDBJ databases">
        <title>Draft Genome Sequence of Cudoniella acicularis.</title>
        <authorList>
            <person name="Buettner E."/>
            <person name="Kellner H."/>
        </authorList>
    </citation>
    <scope>NUCLEOTIDE SEQUENCE [LARGE SCALE GENOMIC DNA]</scope>
    <source>
        <strain evidence="3 4">DSM 108380</strain>
    </source>
</reference>
<gene>
    <name evidence="3" type="ORF">G7Y89_g10226</name>
</gene>
<evidence type="ECO:0000259" key="2">
    <source>
        <dbReference type="Pfam" id="PF20516"/>
    </source>
</evidence>
<protein>
    <recommendedName>
        <fullName evidence="2">PD-(D/E)XK nuclease-like domain-containing protein</fullName>
    </recommendedName>
</protein>
<dbReference type="Proteomes" id="UP000566819">
    <property type="component" value="Unassembled WGS sequence"/>
</dbReference>
<dbReference type="AlphaFoldDB" id="A0A8H4RFH8"/>
<evidence type="ECO:0000256" key="1">
    <source>
        <dbReference type="SAM" id="MobiDB-lite"/>
    </source>
</evidence>
<feature type="compositionally biased region" description="Low complexity" evidence="1">
    <location>
        <begin position="334"/>
        <end position="344"/>
    </location>
</feature>
<feature type="region of interest" description="Disordered" evidence="1">
    <location>
        <begin position="213"/>
        <end position="345"/>
    </location>
</feature>
<proteinExistence type="predicted"/>
<accession>A0A8H4RFH8</accession>
<feature type="compositionally biased region" description="Basic and acidic residues" evidence="1">
    <location>
        <begin position="240"/>
        <end position="256"/>
    </location>
</feature>
<dbReference type="EMBL" id="JAAMPI010000889">
    <property type="protein sequence ID" value="KAF4627925.1"/>
    <property type="molecule type" value="Genomic_DNA"/>
</dbReference>
<keyword evidence="4" id="KW-1185">Reference proteome</keyword>